<evidence type="ECO:0000256" key="1">
    <source>
        <dbReference type="ARBA" id="ARBA00022723"/>
    </source>
</evidence>
<evidence type="ECO:0000313" key="8">
    <source>
        <dbReference type="Proteomes" id="UP000078492"/>
    </source>
</evidence>
<evidence type="ECO:0000256" key="3">
    <source>
        <dbReference type="ARBA" id="ARBA00022833"/>
    </source>
</evidence>
<dbReference type="GO" id="GO:0043565">
    <property type="term" value="F:sequence-specific DNA binding"/>
    <property type="evidence" value="ECO:0007669"/>
    <property type="project" value="InterPro"/>
</dbReference>
<evidence type="ECO:0000313" key="7">
    <source>
        <dbReference type="EMBL" id="KYN19886.1"/>
    </source>
</evidence>
<protein>
    <recommendedName>
        <fullName evidence="6">THAP-type domain-containing protein</fullName>
    </recommendedName>
</protein>
<dbReference type="PANTHER" id="PTHR46600:SF11">
    <property type="entry name" value="THAP DOMAIN-CONTAINING PROTEIN 10"/>
    <property type="match status" value="1"/>
</dbReference>
<evidence type="ECO:0000256" key="2">
    <source>
        <dbReference type="ARBA" id="ARBA00022771"/>
    </source>
</evidence>
<dbReference type="InterPro" id="IPR038441">
    <property type="entry name" value="THAP_Znf_sf"/>
</dbReference>
<gene>
    <name evidence="7" type="ORF">ALC57_07779</name>
</gene>
<dbReference type="Proteomes" id="UP000078492">
    <property type="component" value="Unassembled WGS sequence"/>
</dbReference>
<proteinExistence type="predicted"/>
<accession>A0A151J7J9</accession>
<dbReference type="GO" id="GO:0008270">
    <property type="term" value="F:zinc ion binding"/>
    <property type="evidence" value="ECO:0007669"/>
    <property type="project" value="UniProtKB-KW"/>
</dbReference>
<dbReference type="SUPFAM" id="SSF57716">
    <property type="entry name" value="Glucocorticoid receptor-like (DNA-binding domain)"/>
    <property type="match status" value="1"/>
</dbReference>
<feature type="non-terminal residue" evidence="7">
    <location>
        <position position="1"/>
    </location>
</feature>
<sequence length="100" mass="11676">PYCCVIKCCNSWKIGYTMHVLPKNCERRQQWIRNIGGYDFDPAKNYFVCNVHFPANMWEKPRVDGKQKSKNTAIPTIFPKKKELVSSNKDCSAFMNVRVI</sequence>
<keyword evidence="4 5" id="KW-0238">DNA-binding</keyword>
<dbReference type="Pfam" id="PF05485">
    <property type="entry name" value="THAP"/>
    <property type="match status" value="1"/>
</dbReference>
<name>A0A151J7J9_9HYME</name>
<feature type="domain" description="THAP-type" evidence="6">
    <location>
        <begin position="1"/>
        <end position="78"/>
    </location>
</feature>
<dbReference type="InterPro" id="IPR026516">
    <property type="entry name" value="THAP1/10"/>
</dbReference>
<keyword evidence="3" id="KW-0862">Zinc</keyword>
<keyword evidence="8" id="KW-1185">Reference proteome</keyword>
<dbReference type="PANTHER" id="PTHR46600">
    <property type="entry name" value="THAP DOMAIN-CONTAINING"/>
    <property type="match status" value="1"/>
</dbReference>
<evidence type="ECO:0000256" key="5">
    <source>
        <dbReference type="PROSITE-ProRule" id="PRU00309"/>
    </source>
</evidence>
<keyword evidence="2 5" id="KW-0863">Zinc-finger</keyword>
<dbReference type="SMART" id="SM00980">
    <property type="entry name" value="THAP"/>
    <property type="match status" value="1"/>
</dbReference>
<organism evidence="7 8">
    <name type="scientific">Trachymyrmex cornetzi</name>
    <dbReference type="NCBI Taxonomy" id="471704"/>
    <lineage>
        <taxon>Eukaryota</taxon>
        <taxon>Metazoa</taxon>
        <taxon>Ecdysozoa</taxon>
        <taxon>Arthropoda</taxon>
        <taxon>Hexapoda</taxon>
        <taxon>Insecta</taxon>
        <taxon>Pterygota</taxon>
        <taxon>Neoptera</taxon>
        <taxon>Endopterygota</taxon>
        <taxon>Hymenoptera</taxon>
        <taxon>Apocrita</taxon>
        <taxon>Aculeata</taxon>
        <taxon>Formicoidea</taxon>
        <taxon>Formicidae</taxon>
        <taxon>Myrmicinae</taxon>
        <taxon>Trachymyrmex</taxon>
    </lineage>
</organism>
<dbReference type="PROSITE" id="PS50950">
    <property type="entry name" value="ZF_THAP"/>
    <property type="match status" value="1"/>
</dbReference>
<dbReference type="SMART" id="SM00692">
    <property type="entry name" value="DM3"/>
    <property type="match status" value="1"/>
</dbReference>
<keyword evidence="1" id="KW-0479">Metal-binding</keyword>
<dbReference type="AlphaFoldDB" id="A0A151J7J9"/>
<evidence type="ECO:0000256" key="4">
    <source>
        <dbReference type="ARBA" id="ARBA00023125"/>
    </source>
</evidence>
<dbReference type="InterPro" id="IPR006612">
    <property type="entry name" value="THAP_Znf"/>
</dbReference>
<dbReference type="Gene3D" id="6.20.210.20">
    <property type="entry name" value="THAP domain"/>
    <property type="match status" value="1"/>
</dbReference>
<dbReference type="EMBL" id="KQ979669">
    <property type="protein sequence ID" value="KYN19886.1"/>
    <property type="molecule type" value="Genomic_DNA"/>
</dbReference>
<reference evidence="7 8" key="1">
    <citation type="submission" date="2015-09" db="EMBL/GenBank/DDBJ databases">
        <title>Trachymyrmex cornetzi WGS genome.</title>
        <authorList>
            <person name="Nygaard S."/>
            <person name="Hu H."/>
            <person name="Boomsma J."/>
            <person name="Zhang G."/>
        </authorList>
    </citation>
    <scope>NUCLEOTIDE SEQUENCE [LARGE SCALE GENOMIC DNA]</scope>
    <source>
        <strain evidence="7">Tcor2-1</strain>
        <tissue evidence="7">Whole body</tissue>
    </source>
</reference>
<evidence type="ECO:0000259" key="6">
    <source>
        <dbReference type="PROSITE" id="PS50950"/>
    </source>
</evidence>